<dbReference type="EMBL" id="QJJK01000001">
    <property type="protein sequence ID" value="PXW64902.1"/>
    <property type="molecule type" value="Genomic_DNA"/>
</dbReference>
<keyword evidence="3" id="KW-1185">Reference proteome</keyword>
<evidence type="ECO:0000256" key="1">
    <source>
        <dbReference type="SAM" id="MobiDB-lite"/>
    </source>
</evidence>
<evidence type="ECO:0000313" key="2">
    <source>
        <dbReference type="EMBL" id="PXW64902.1"/>
    </source>
</evidence>
<feature type="compositionally biased region" description="Basic and acidic residues" evidence="1">
    <location>
        <begin position="18"/>
        <end position="28"/>
    </location>
</feature>
<sequence length="187" mass="20263">MKDTWRRNGPRHQMAGGHEAKTRDEAGTRPRSGGTGRFAAALKERLASDGVVHVDFPRLRDRLRADIEMALNARRPAVPLPPALPELQRSLLAFGLADSSGGPGLDAADSEGFRRQVELCLPTLLPQLMSVCVEVADTDNRGDESDICIRLRISAVISVAQGPQALTFDTRYSVDTGRFEVEGAGDD</sequence>
<evidence type="ECO:0000313" key="3">
    <source>
        <dbReference type="Proteomes" id="UP000248021"/>
    </source>
</evidence>
<proteinExistence type="predicted"/>
<comment type="caution">
    <text evidence="2">The sequence shown here is derived from an EMBL/GenBank/DDBJ whole genome shotgun (WGS) entry which is preliminary data.</text>
</comment>
<gene>
    <name evidence="2" type="ORF">C7450_101662</name>
</gene>
<dbReference type="AlphaFoldDB" id="A0A2V3UHQ4"/>
<accession>A0A2V3UHQ4</accession>
<name>A0A2V3UHQ4_9HYPH</name>
<organism evidence="2 3">
    <name type="scientific">Chelatococcus asaccharovorans</name>
    <dbReference type="NCBI Taxonomy" id="28210"/>
    <lineage>
        <taxon>Bacteria</taxon>
        <taxon>Pseudomonadati</taxon>
        <taxon>Pseudomonadota</taxon>
        <taxon>Alphaproteobacteria</taxon>
        <taxon>Hyphomicrobiales</taxon>
        <taxon>Chelatococcaceae</taxon>
        <taxon>Chelatococcus</taxon>
    </lineage>
</organism>
<reference evidence="2 3" key="1">
    <citation type="submission" date="2018-05" db="EMBL/GenBank/DDBJ databases">
        <title>Genomic Encyclopedia of Type Strains, Phase IV (KMG-IV): sequencing the most valuable type-strain genomes for metagenomic binning, comparative biology and taxonomic classification.</title>
        <authorList>
            <person name="Goeker M."/>
        </authorList>
    </citation>
    <scope>NUCLEOTIDE SEQUENCE [LARGE SCALE GENOMIC DNA]</scope>
    <source>
        <strain evidence="2 3">DSM 6462</strain>
    </source>
</reference>
<dbReference type="RefSeq" id="WP_146227245.1">
    <property type="nucleotide sequence ID" value="NZ_JAHBRY010000001.1"/>
</dbReference>
<dbReference type="Proteomes" id="UP000248021">
    <property type="component" value="Unassembled WGS sequence"/>
</dbReference>
<protein>
    <submittedName>
        <fullName evidence="2">Putative component of type VI protein secretion system</fullName>
    </submittedName>
</protein>
<feature type="region of interest" description="Disordered" evidence="1">
    <location>
        <begin position="1"/>
        <end position="35"/>
    </location>
</feature>